<accession>A0A7J7MBQ8</accession>
<name>A0A7J7MBQ8_9MAGN</name>
<evidence type="ECO:0000313" key="1">
    <source>
        <dbReference type="EMBL" id="KAF6152188.1"/>
    </source>
</evidence>
<dbReference type="Proteomes" id="UP000541444">
    <property type="component" value="Unassembled WGS sequence"/>
</dbReference>
<dbReference type="EMBL" id="JACGCM010001652">
    <property type="protein sequence ID" value="KAF6152188.1"/>
    <property type="molecule type" value="Genomic_DNA"/>
</dbReference>
<protein>
    <submittedName>
        <fullName evidence="1">Uncharacterized protein</fullName>
    </submittedName>
</protein>
<sequence>MPCVIKVYVANYKGIGNEHHEYDHVDTMIEKTFKTENNEIPHKFGFKHILHIMNKHPR</sequence>
<dbReference type="OrthoDB" id="1750063at2759"/>
<organism evidence="1 2">
    <name type="scientific">Kingdonia uniflora</name>
    <dbReference type="NCBI Taxonomy" id="39325"/>
    <lineage>
        <taxon>Eukaryota</taxon>
        <taxon>Viridiplantae</taxon>
        <taxon>Streptophyta</taxon>
        <taxon>Embryophyta</taxon>
        <taxon>Tracheophyta</taxon>
        <taxon>Spermatophyta</taxon>
        <taxon>Magnoliopsida</taxon>
        <taxon>Ranunculales</taxon>
        <taxon>Circaeasteraceae</taxon>
        <taxon>Kingdonia</taxon>
    </lineage>
</organism>
<reference evidence="1 2" key="1">
    <citation type="journal article" date="2020" name="IScience">
        <title>Genome Sequencing of the Endangered Kingdonia uniflora (Circaeasteraceae, Ranunculales) Reveals Potential Mechanisms of Evolutionary Specialization.</title>
        <authorList>
            <person name="Sun Y."/>
            <person name="Deng T."/>
            <person name="Zhang A."/>
            <person name="Moore M.J."/>
            <person name="Landis J.B."/>
            <person name="Lin N."/>
            <person name="Zhang H."/>
            <person name="Zhang X."/>
            <person name="Huang J."/>
            <person name="Zhang X."/>
            <person name="Sun H."/>
            <person name="Wang H."/>
        </authorList>
    </citation>
    <scope>NUCLEOTIDE SEQUENCE [LARGE SCALE GENOMIC DNA]</scope>
    <source>
        <strain evidence="1">TB1705</strain>
        <tissue evidence="1">Leaf</tissue>
    </source>
</reference>
<evidence type="ECO:0000313" key="2">
    <source>
        <dbReference type="Proteomes" id="UP000541444"/>
    </source>
</evidence>
<keyword evidence="2" id="KW-1185">Reference proteome</keyword>
<comment type="caution">
    <text evidence="1">The sequence shown here is derived from an EMBL/GenBank/DDBJ whole genome shotgun (WGS) entry which is preliminary data.</text>
</comment>
<gene>
    <name evidence="1" type="ORF">GIB67_019410</name>
</gene>
<dbReference type="AlphaFoldDB" id="A0A7J7MBQ8"/>
<proteinExistence type="predicted"/>